<dbReference type="InterPro" id="IPR007276">
    <property type="entry name" value="Nop14"/>
</dbReference>
<comment type="similarity">
    <text evidence="2">Belongs to the NOP14 family.</text>
</comment>
<dbReference type="Pfam" id="PF04147">
    <property type="entry name" value="Nop14"/>
    <property type="match status" value="1"/>
</dbReference>
<gene>
    <name evidence="8" type="ORF">RDB_LOCUS28974</name>
</gene>
<feature type="compositionally biased region" description="Low complexity" evidence="7">
    <location>
        <begin position="1"/>
        <end position="20"/>
    </location>
</feature>
<comment type="caution">
    <text evidence="8">The sequence shown here is derived from an EMBL/GenBank/DDBJ whole genome shotgun (WGS) entry which is preliminary data.</text>
</comment>
<keyword evidence="4" id="KW-0698">rRNA processing</keyword>
<feature type="compositionally biased region" description="Basic and acidic residues" evidence="7">
    <location>
        <begin position="311"/>
        <end position="356"/>
    </location>
</feature>
<dbReference type="PANTHER" id="PTHR23183">
    <property type="entry name" value="NOP14"/>
    <property type="match status" value="1"/>
</dbReference>
<proteinExistence type="inferred from homology"/>
<keyword evidence="3" id="KW-0690">Ribosome biogenesis</keyword>
<comment type="function">
    <text evidence="6">Involved in nucleolar processing of pre-18S ribosomal RNA. Has a role in the nuclear export of 40S pre-ribosomal subunit to the cytoplasm.</text>
</comment>
<sequence>MVKTSQLKQLKSALSSAGLSRNSQPQKHKKKKSGEGTAIEKAKKAAKLEAIQRRLNPFDERVTRVKHDVGGRKLKGVVGKPAVSRQAGLEQRKKTLLVEYDQKDRAGGIVDRRFGEGDATMTPEERMLERFTRERQRQAKGAVFNLEDDEELTHYGQSLNALDDFDGAGIELDDDEEGGQIDANVVRHDHFGGFDDEKEDEPERTKSKAEVMSEIIAKSKAYKAERQEQREADDNTRHQLDQEFASIRDLLYAPAPPDPSSSGSNSIPLGKPRVQLPSNEAKPAEAEAEADTDTKGEKAGPVAKTDEDYDQFVRELVFDKRSRPTDRLKTEEELAKEAADALEKAEKARLRRMRGEESEDEDGRSGKRQRRAQADDLEDDFVEDEDPYGLGAGLEEMAGEDDDEGEEEESDESEESDEEGTEGSEEGSDDNESIEGDESDLSDLSDGAGEEDEPVEGEVEALVASKPQSSKGKRKGKNTPKSTLPFTFPFPSSHEELLGILEDVPEEDVPTVIQRIRVQYHPSLAEGNKQKLQSLVATLLDHTLHAASSPSPSFTLVSSLAPHIYALSSAYPTAAAQAFISKLTLMQKNLARGLAHGASLPDARTWPGTAELALLRLIGVVWSTSDLNHAVGTPAMLLIGQYLSQARLRNLGDVASGLFLCTLVLQYESYSKRFAPEAINFLLIACLNLAPHKFTAANTPGWFPVPDLGSLPGLKLKSSGKLTPGTPNLSTLLNLEGDGEAQDKLDLLALTLTLLTKFAQMYASLSGFVELFEPVKKVLQGLSLGKQSSELQKRHSSTLDAISRTLKHSLAARKPLKLQSHKPIPIATYAPQFDAQYSGRRPHDPDHERAASAKLRAEYRKERKGALRELRKDNKFLAAERAKRQEEVDTAYKQRMARVVGEMHSERAEQKQMEREKKREKKRAGRK</sequence>
<evidence type="ECO:0000313" key="8">
    <source>
        <dbReference type="EMBL" id="CAE6397072.1"/>
    </source>
</evidence>
<evidence type="ECO:0000256" key="4">
    <source>
        <dbReference type="ARBA" id="ARBA00022552"/>
    </source>
</evidence>
<evidence type="ECO:0000313" key="9">
    <source>
        <dbReference type="Proteomes" id="UP000663826"/>
    </source>
</evidence>
<evidence type="ECO:0000256" key="1">
    <source>
        <dbReference type="ARBA" id="ARBA00004604"/>
    </source>
</evidence>
<accession>A0A8H2WNE1</accession>
<protein>
    <recommendedName>
        <fullName evidence="10">Nucleolar complex protein 14</fullName>
    </recommendedName>
</protein>
<evidence type="ECO:0000256" key="3">
    <source>
        <dbReference type="ARBA" id="ARBA00022517"/>
    </source>
</evidence>
<name>A0A8H2WNE1_9AGAM</name>
<dbReference type="GO" id="GO:0030692">
    <property type="term" value="C:Noc4p-Nop14p complex"/>
    <property type="evidence" value="ECO:0007669"/>
    <property type="project" value="TreeGrafter"/>
</dbReference>
<feature type="compositionally biased region" description="Acidic residues" evidence="7">
    <location>
        <begin position="397"/>
        <end position="459"/>
    </location>
</feature>
<dbReference type="GO" id="GO:0032040">
    <property type="term" value="C:small-subunit processome"/>
    <property type="evidence" value="ECO:0007669"/>
    <property type="project" value="InterPro"/>
</dbReference>
<evidence type="ECO:0000256" key="2">
    <source>
        <dbReference type="ARBA" id="ARBA00007466"/>
    </source>
</evidence>
<evidence type="ECO:0000256" key="5">
    <source>
        <dbReference type="ARBA" id="ARBA00023242"/>
    </source>
</evidence>
<dbReference type="EMBL" id="CAJMWQ010000911">
    <property type="protein sequence ID" value="CAE6397072.1"/>
    <property type="molecule type" value="Genomic_DNA"/>
</dbReference>
<dbReference type="Proteomes" id="UP000663826">
    <property type="component" value="Unassembled WGS sequence"/>
</dbReference>
<feature type="region of interest" description="Disordered" evidence="7">
    <location>
        <begin position="900"/>
        <end position="927"/>
    </location>
</feature>
<reference evidence="8" key="1">
    <citation type="submission" date="2021-01" db="EMBL/GenBank/DDBJ databases">
        <authorList>
            <person name="Kaushik A."/>
        </authorList>
    </citation>
    <scope>NUCLEOTIDE SEQUENCE</scope>
    <source>
        <strain evidence="8">AG1-1B</strain>
    </source>
</reference>
<feature type="compositionally biased region" description="Basic residues" evidence="7">
    <location>
        <begin position="918"/>
        <end position="927"/>
    </location>
</feature>
<feature type="compositionally biased region" description="Basic and acidic residues" evidence="7">
    <location>
        <begin position="188"/>
        <end position="211"/>
    </location>
</feature>
<feature type="compositionally biased region" description="Acidic residues" evidence="7">
    <location>
        <begin position="375"/>
        <end position="387"/>
    </location>
</feature>
<feature type="region of interest" description="Disordered" evidence="7">
    <location>
        <begin position="1"/>
        <end position="44"/>
    </location>
</feature>
<dbReference type="PANTHER" id="PTHR23183:SF0">
    <property type="entry name" value="NUCLEOLAR PROTEIN 14"/>
    <property type="match status" value="1"/>
</dbReference>
<dbReference type="AlphaFoldDB" id="A0A8H2WNE1"/>
<keyword evidence="5" id="KW-0539">Nucleus</keyword>
<feature type="compositionally biased region" description="Basic and acidic residues" evidence="7">
    <location>
        <begin position="222"/>
        <end position="241"/>
    </location>
</feature>
<evidence type="ECO:0008006" key="10">
    <source>
        <dbReference type="Google" id="ProtNLM"/>
    </source>
</evidence>
<organism evidence="8 9">
    <name type="scientific">Rhizoctonia solani</name>
    <dbReference type="NCBI Taxonomy" id="456999"/>
    <lineage>
        <taxon>Eukaryota</taxon>
        <taxon>Fungi</taxon>
        <taxon>Dikarya</taxon>
        <taxon>Basidiomycota</taxon>
        <taxon>Agaricomycotina</taxon>
        <taxon>Agaricomycetes</taxon>
        <taxon>Cantharellales</taxon>
        <taxon>Ceratobasidiaceae</taxon>
        <taxon>Rhizoctonia</taxon>
    </lineage>
</organism>
<dbReference type="GO" id="GO:0030490">
    <property type="term" value="P:maturation of SSU-rRNA"/>
    <property type="evidence" value="ECO:0007669"/>
    <property type="project" value="TreeGrafter"/>
</dbReference>
<evidence type="ECO:0000256" key="6">
    <source>
        <dbReference type="ARBA" id="ARBA00024695"/>
    </source>
</evidence>
<feature type="compositionally biased region" description="Basic and acidic residues" evidence="7">
    <location>
        <begin position="901"/>
        <end position="917"/>
    </location>
</feature>
<feature type="region of interest" description="Disordered" evidence="7">
    <location>
        <begin position="188"/>
        <end position="488"/>
    </location>
</feature>
<evidence type="ECO:0000256" key="7">
    <source>
        <dbReference type="SAM" id="MobiDB-lite"/>
    </source>
</evidence>
<comment type="subcellular location">
    <subcellularLocation>
        <location evidence="1">Nucleus</location>
        <location evidence="1">Nucleolus</location>
    </subcellularLocation>
</comment>